<dbReference type="Pfam" id="PF13896">
    <property type="entry name" value="Glyco_transf_49"/>
    <property type="match status" value="2"/>
</dbReference>
<dbReference type="GO" id="GO:0035269">
    <property type="term" value="P:protein O-linked glycosylation via mannose"/>
    <property type="evidence" value="ECO:0007669"/>
    <property type="project" value="TreeGrafter"/>
</dbReference>
<dbReference type="AlphaFoldDB" id="A0A8H7R1E9"/>
<proteinExistence type="predicted"/>
<evidence type="ECO:0000256" key="3">
    <source>
        <dbReference type="ARBA" id="ARBA00022968"/>
    </source>
</evidence>
<keyword evidence="9" id="KW-1185">Reference proteome</keyword>
<keyword evidence="2 7" id="KW-0812">Transmembrane</keyword>
<protein>
    <recommendedName>
        <fullName evidence="10">Glycosyltransferase family 49 protein</fullName>
    </recommendedName>
</protein>
<feature type="transmembrane region" description="Helical" evidence="7">
    <location>
        <begin position="12"/>
        <end position="33"/>
    </location>
</feature>
<dbReference type="PANTHER" id="PTHR12270">
    <property type="entry name" value="GLYCOSYLTRANSFERASE-RELATED"/>
    <property type="match status" value="1"/>
</dbReference>
<comment type="caution">
    <text evidence="8">The sequence shown here is derived from an EMBL/GenBank/DDBJ whole genome shotgun (WGS) entry which is preliminary data.</text>
</comment>
<dbReference type="EMBL" id="JAEPRD010000058">
    <property type="protein sequence ID" value="KAG2202616.1"/>
    <property type="molecule type" value="Genomic_DNA"/>
</dbReference>
<evidence type="ECO:0000256" key="1">
    <source>
        <dbReference type="ARBA" id="ARBA00004606"/>
    </source>
</evidence>
<dbReference type="GO" id="GO:0042285">
    <property type="term" value="F:xylosyltransferase activity"/>
    <property type="evidence" value="ECO:0007669"/>
    <property type="project" value="TreeGrafter"/>
</dbReference>
<dbReference type="GO" id="GO:0016020">
    <property type="term" value="C:membrane"/>
    <property type="evidence" value="ECO:0007669"/>
    <property type="project" value="UniProtKB-SubCell"/>
</dbReference>
<comment type="subcellular location">
    <subcellularLocation>
        <location evidence="1">Membrane</location>
        <topology evidence="1">Single-pass type II membrane protein</topology>
    </subcellularLocation>
</comment>
<evidence type="ECO:0000313" key="9">
    <source>
        <dbReference type="Proteomes" id="UP000603453"/>
    </source>
</evidence>
<evidence type="ECO:0008006" key="10">
    <source>
        <dbReference type="Google" id="ProtNLM"/>
    </source>
</evidence>
<evidence type="ECO:0000256" key="5">
    <source>
        <dbReference type="ARBA" id="ARBA00023136"/>
    </source>
</evidence>
<keyword evidence="6" id="KW-0325">Glycoprotein</keyword>
<accession>A0A8H7R1E9</accession>
<dbReference type="InterPro" id="IPR029044">
    <property type="entry name" value="Nucleotide-diphossugar_trans"/>
</dbReference>
<evidence type="ECO:0000256" key="4">
    <source>
        <dbReference type="ARBA" id="ARBA00022989"/>
    </source>
</evidence>
<evidence type="ECO:0000256" key="6">
    <source>
        <dbReference type="ARBA" id="ARBA00023180"/>
    </source>
</evidence>
<organism evidence="8 9">
    <name type="scientific">Mucor saturninus</name>
    <dbReference type="NCBI Taxonomy" id="64648"/>
    <lineage>
        <taxon>Eukaryota</taxon>
        <taxon>Fungi</taxon>
        <taxon>Fungi incertae sedis</taxon>
        <taxon>Mucoromycota</taxon>
        <taxon>Mucoromycotina</taxon>
        <taxon>Mucoromycetes</taxon>
        <taxon>Mucorales</taxon>
        <taxon>Mucorineae</taxon>
        <taxon>Mucoraceae</taxon>
        <taxon>Mucor</taxon>
    </lineage>
</organism>
<keyword evidence="3" id="KW-0735">Signal-anchor</keyword>
<dbReference type="OrthoDB" id="411524at2759"/>
<dbReference type="SUPFAM" id="SSF53448">
    <property type="entry name" value="Nucleotide-diphospho-sugar transferases"/>
    <property type="match status" value="1"/>
</dbReference>
<dbReference type="PANTHER" id="PTHR12270:SF25">
    <property type="entry name" value="GLYCOSYLTRANSFERASE-LIKE PROTEIN LARGE"/>
    <property type="match status" value="1"/>
</dbReference>
<keyword evidence="4 7" id="KW-1133">Transmembrane helix</keyword>
<gene>
    <name evidence="8" type="ORF">INT47_002048</name>
</gene>
<evidence type="ECO:0000256" key="2">
    <source>
        <dbReference type="ARBA" id="ARBA00022692"/>
    </source>
</evidence>
<keyword evidence="5 7" id="KW-0472">Membrane</keyword>
<dbReference type="GO" id="GO:0015020">
    <property type="term" value="F:glucuronosyltransferase activity"/>
    <property type="evidence" value="ECO:0007669"/>
    <property type="project" value="TreeGrafter"/>
</dbReference>
<dbReference type="InterPro" id="IPR051292">
    <property type="entry name" value="Xyl/GlcA_transferase"/>
</dbReference>
<sequence length="487" mass="56457">MRLESKVKISRLAKYAVLVYIMISLFYTTNHYFASHHTISSNNRKEEFDQRINSLPHKESSSPIIVDNKINQNNNDMLQSNQVTWPGSKGSDEIHGISADLIKSKIFSSSMGLDNVTPYYFKASAEMKSQDITLATLVTRNRFRVLSRLASNYKGPISAAIHVLDDNEKVATIKELGKIYNSNPDMQKYVDIHLIIDKFDRQFNMWRNTAKLFTRTDYLMMLDVDFHLCTDFRKSIFESPEISRMLQSGKTAIVVPAFEYLNQKDGNDWRTFPTDKSGVVDQVKKMKLDSFHSSWVSGHGATNYEHWYTANELYRVTDYEFSYEPYVIYKKEGTPWCDERFIGYGANKAACLYEIFISGVDYWVLPNDFLIHQSHKYANHDRTRERTHNRVLYDNFRNETCLRYSRKYVTEETWYTPAADNMKKVCTDIPKWKYLSGISKEQRAADLLAEAAAKESAAEETTLPLETTESLLSLEDENENEEMTAVI</sequence>
<dbReference type="Proteomes" id="UP000603453">
    <property type="component" value="Unassembled WGS sequence"/>
</dbReference>
<evidence type="ECO:0000256" key="7">
    <source>
        <dbReference type="SAM" id="Phobius"/>
    </source>
</evidence>
<evidence type="ECO:0000313" key="8">
    <source>
        <dbReference type="EMBL" id="KAG2202616.1"/>
    </source>
</evidence>
<name>A0A8H7R1E9_9FUNG</name>
<reference evidence="8" key="1">
    <citation type="submission" date="2020-12" db="EMBL/GenBank/DDBJ databases">
        <title>Metabolic potential, ecology and presence of endohyphal bacteria is reflected in genomic diversity of Mucoromycotina.</title>
        <authorList>
            <person name="Muszewska A."/>
            <person name="Okrasinska A."/>
            <person name="Steczkiewicz K."/>
            <person name="Drgas O."/>
            <person name="Orlowska M."/>
            <person name="Perlinska-Lenart U."/>
            <person name="Aleksandrzak-Piekarczyk T."/>
            <person name="Szatraj K."/>
            <person name="Zielenkiewicz U."/>
            <person name="Pilsyk S."/>
            <person name="Malc E."/>
            <person name="Mieczkowski P."/>
            <person name="Kruszewska J.S."/>
            <person name="Biernat P."/>
            <person name="Pawlowska J."/>
        </authorList>
    </citation>
    <scope>NUCLEOTIDE SEQUENCE</scope>
    <source>
        <strain evidence="8">WA0000017839</strain>
    </source>
</reference>